<keyword evidence="4 7" id="KW-0812">Transmembrane</keyword>
<evidence type="ECO:0000256" key="7">
    <source>
        <dbReference type="PROSITE-ProRule" id="PRU01360"/>
    </source>
</evidence>
<evidence type="ECO:0000256" key="3">
    <source>
        <dbReference type="ARBA" id="ARBA00022452"/>
    </source>
</evidence>
<dbReference type="InterPro" id="IPR023997">
    <property type="entry name" value="TonB-dep_OMP_SusC/RagA_CS"/>
</dbReference>
<keyword evidence="3 7" id="KW-1134">Transmembrane beta strand</keyword>
<keyword evidence="8" id="KW-0732">Signal</keyword>
<dbReference type="PROSITE" id="PS52016">
    <property type="entry name" value="TONB_DEPENDENT_REC_3"/>
    <property type="match status" value="1"/>
</dbReference>
<evidence type="ECO:0000256" key="4">
    <source>
        <dbReference type="ARBA" id="ARBA00022692"/>
    </source>
</evidence>
<dbReference type="InterPro" id="IPR039426">
    <property type="entry name" value="TonB-dep_rcpt-like"/>
</dbReference>
<evidence type="ECO:0000259" key="9">
    <source>
        <dbReference type="Pfam" id="PF07715"/>
    </source>
</evidence>
<dbReference type="NCBIfam" id="TIGR04057">
    <property type="entry name" value="SusC_RagA_signa"/>
    <property type="match status" value="1"/>
</dbReference>
<dbReference type="Gene3D" id="2.40.170.20">
    <property type="entry name" value="TonB-dependent receptor, beta-barrel domain"/>
    <property type="match status" value="1"/>
</dbReference>
<dbReference type="Proteomes" id="UP000256405">
    <property type="component" value="Unassembled WGS sequence"/>
</dbReference>
<comment type="caution">
    <text evidence="10">The sequence shown here is derived from an EMBL/GenBank/DDBJ whole genome shotgun (WGS) entry which is preliminary data.</text>
</comment>
<dbReference type="OrthoDB" id="9768177at2"/>
<evidence type="ECO:0000256" key="6">
    <source>
        <dbReference type="ARBA" id="ARBA00023237"/>
    </source>
</evidence>
<evidence type="ECO:0000256" key="2">
    <source>
        <dbReference type="ARBA" id="ARBA00022448"/>
    </source>
</evidence>
<dbReference type="FunFam" id="2.60.40.1120:FF:000003">
    <property type="entry name" value="Outer membrane protein Omp121"/>
    <property type="match status" value="1"/>
</dbReference>
<comment type="similarity">
    <text evidence="7">Belongs to the TonB-dependent receptor family.</text>
</comment>
<dbReference type="InterPro" id="IPR008969">
    <property type="entry name" value="CarboxyPept-like_regulatory"/>
</dbReference>
<organism evidence="10 11">
    <name type="scientific">Algoriphagus antarcticus</name>
    <dbReference type="NCBI Taxonomy" id="238540"/>
    <lineage>
        <taxon>Bacteria</taxon>
        <taxon>Pseudomonadati</taxon>
        <taxon>Bacteroidota</taxon>
        <taxon>Cytophagia</taxon>
        <taxon>Cytophagales</taxon>
        <taxon>Cyclobacteriaceae</taxon>
        <taxon>Algoriphagus</taxon>
    </lineage>
</organism>
<keyword evidence="6 7" id="KW-0998">Cell outer membrane</keyword>
<feature type="chain" id="PRO_5017599757" evidence="8">
    <location>
        <begin position="35"/>
        <end position="1101"/>
    </location>
</feature>
<dbReference type="InterPro" id="IPR023996">
    <property type="entry name" value="TonB-dep_OMP_SusC/RagA"/>
</dbReference>
<evidence type="ECO:0000313" key="10">
    <source>
        <dbReference type="EMBL" id="REG90304.1"/>
    </source>
</evidence>
<dbReference type="Gene3D" id="2.60.40.1120">
    <property type="entry name" value="Carboxypeptidase-like, regulatory domain"/>
    <property type="match status" value="1"/>
</dbReference>
<dbReference type="RefSeq" id="WP_086539945.1">
    <property type="nucleotide sequence ID" value="NZ_MSSW01000004.1"/>
</dbReference>
<dbReference type="FunFam" id="2.170.130.10:FF:000008">
    <property type="entry name" value="SusC/RagA family TonB-linked outer membrane protein"/>
    <property type="match status" value="1"/>
</dbReference>
<dbReference type="InterPro" id="IPR012910">
    <property type="entry name" value="Plug_dom"/>
</dbReference>
<dbReference type="AlphaFoldDB" id="A0A3E0DW54"/>
<evidence type="ECO:0000256" key="1">
    <source>
        <dbReference type="ARBA" id="ARBA00004571"/>
    </source>
</evidence>
<keyword evidence="11" id="KW-1185">Reference proteome</keyword>
<dbReference type="Gene3D" id="2.170.130.10">
    <property type="entry name" value="TonB-dependent receptor, plug domain"/>
    <property type="match status" value="1"/>
</dbReference>
<dbReference type="InterPro" id="IPR036942">
    <property type="entry name" value="Beta-barrel_TonB_sf"/>
</dbReference>
<sequence length="1101" mass="121218">MKRKLLCLIKMVSKNLIYGCIVQCLFLTAVMAHGTNAQVKSIDKTFVVIQKSNWGVEEIFKNLERVTDYKFVYTEEMLQNTSTVKVNKKRQSVHDVLLEIASSSNLKFKQVDSSIFVAERSKPNSSQEKDPLFEEVNVSGIVKDANGEPLPGVTVIIEGTSDGTVTDVDGNYTIEVPEGGVLIFSFVGFERQRIAITNQTNIDIILKEDARSLQEVVVIGYGSVQRADITGSVAQISSKDIDAFPVPNVQQALRGRAPGVRVIQNSGQPGSSVQVQIRGGNSFLGSNQPLYVVDGFPLAGGIDFLNPSDIASIDILKDASATAIYGARGANGVVIITTNKGKEGINRILVDSYYGVQEISKKFDLMNERQFAEIANELARNDGRPEVFDINNLPNINTDWQDEILQIAPIQSHTVTFDGGNKTSKYSISGNYFQQDGIVIGSGLQRGSIRVGLDQKVKDYLSIGTNIVATRQMTDNVNANNGHRGNGILSAAFVSPPTIAPFDEDGNFSEVNRYFFSPNVLQNPLLFAEIFNRTTSSNLLADVSVNFRITDDFSFKVIGGIEQGFLENDFYSPSVVRLTSPNGNASTSIIRNISYLNENILTYNKMIGAHKLNLVGGFTFQDFRSKDNRSSGSGFVTDLLLNNNLGAAQLTDPNFSDFSEWTILSWLGRANFFLNDKILFTGSIRADGSSRFGANNKWGYFPSGAIAWRLSDEKFMKNITWISNLKLRTSYGVTGSTAVSPFQSLNRLGVQRTTFGNNDAIGFVPAAVPNDNLKWETTEQFNFGIDFGVVDERFRLTADYYVKNTRDLLARVTLPGSTGFNSVLVNLGELQNKGFELGIWGDILINNFKWDAFGQVSFNLNNVINIGGSDVFGGGLSLPFGSPINIAREGQPLGMFWGFLEDGLNENGSIKFQDLNDDGVINNQDQTIIGNPYPDFIYSINNNFSYKNFDLNIFIEGVKGADMFFATGGSISNAFNTGENQLVDVYNDRWTTENQNINAAHPKISANTVFRSSNRFIHDASYLRLRNIKLAYNLPFSKWNIKGVSNAQVYISGQNLLTITSYPGLDPEVNTRGATGDLRIGIDETGYPIAKSYTLGLRIGF</sequence>
<evidence type="ECO:0000256" key="8">
    <source>
        <dbReference type="SAM" id="SignalP"/>
    </source>
</evidence>
<dbReference type="GO" id="GO:0009279">
    <property type="term" value="C:cell outer membrane"/>
    <property type="evidence" value="ECO:0007669"/>
    <property type="project" value="UniProtKB-SubCell"/>
</dbReference>
<feature type="domain" description="TonB-dependent receptor plug" evidence="9">
    <location>
        <begin position="227"/>
        <end position="333"/>
    </location>
</feature>
<dbReference type="SUPFAM" id="SSF56935">
    <property type="entry name" value="Porins"/>
    <property type="match status" value="1"/>
</dbReference>
<keyword evidence="5 7" id="KW-0472">Membrane</keyword>
<protein>
    <submittedName>
        <fullName evidence="10">TonB-linked SusC/RagA family outer membrane protein</fullName>
    </submittedName>
</protein>
<dbReference type="Pfam" id="PF13715">
    <property type="entry name" value="CarbopepD_reg_2"/>
    <property type="match status" value="1"/>
</dbReference>
<dbReference type="SUPFAM" id="SSF49464">
    <property type="entry name" value="Carboxypeptidase regulatory domain-like"/>
    <property type="match status" value="1"/>
</dbReference>
<evidence type="ECO:0000256" key="5">
    <source>
        <dbReference type="ARBA" id="ARBA00023136"/>
    </source>
</evidence>
<dbReference type="NCBIfam" id="TIGR04056">
    <property type="entry name" value="OMP_RagA_SusC"/>
    <property type="match status" value="1"/>
</dbReference>
<accession>A0A3E0DW54</accession>
<feature type="signal peptide" evidence="8">
    <location>
        <begin position="1"/>
        <end position="34"/>
    </location>
</feature>
<keyword evidence="2 7" id="KW-0813">Transport</keyword>
<dbReference type="EMBL" id="QUNF01000007">
    <property type="protein sequence ID" value="REG90304.1"/>
    <property type="molecule type" value="Genomic_DNA"/>
</dbReference>
<dbReference type="Pfam" id="PF07715">
    <property type="entry name" value="Plug"/>
    <property type="match status" value="1"/>
</dbReference>
<reference evidence="10 11" key="1">
    <citation type="submission" date="2018-08" db="EMBL/GenBank/DDBJ databases">
        <title>Genomic Encyclopedia of Archaeal and Bacterial Type Strains, Phase II (KMG-II): from individual species to whole genera.</title>
        <authorList>
            <person name="Goeker M."/>
        </authorList>
    </citation>
    <scope>NUCLEOTIDE SEQUENCE [LARGE SCALE GENOMIC DNA]</scope>
    <source>
        <strain evidence="10 11">DSM 15986</strain>
    </source>
</reference>
<name>A0A3E0DW54_9BACT</name>
<proteinExistence type="inferred from homology"/>
<gene>
    <name evidence="10" type="ORF">C8N25_10743</name>
</gene>
<dbReference type="InterPro" id="IPR037066">
    <property type="entry name" value="Plug_dom_sf"/>
</dbReference>
<comment type="subcellular location">
    <subcellularLocation>
        <location evidence="1 7">Cell outer membrane</location>
        <topology evidence="1 7">Multi-pass membrane protein</topology>
    </subcellularLocation>
</comment>
<evidence type="ECO:0000313" key="11">
    <source>
        <dbReference type="Proteomes" id="UP000256405"/>
    </source>
</evidence>